<evidence type="ECO:0000313" key="1">
    <source>
        <dbReference type="EMBL" id="EGC84066.1"/>
    </source>
</evidence>
<organism evidence="1 2">
    <name type="scientific">Anaerococcus hydrogenalis ACS-025-V-Sch4</name>
    <dbReference type="NCBI Taxonomy" id="879306"/>
    <lineage>
        <taxon>Bacteria</taxon>
        <taxon>Bacillati</taxon>
        <taxon>Bacillota</taxon>
        <taxon>Tissierellia</taxon>
        <taxon>Tissierellales</taxon>
        <taxon>Peptoniphilaceae</taxon>
        <taxon>Anaerococcus</taxon>
    </lineage>
</organism>
<name>F0H0G4_9FIRM</name>
<dbReference type="AlphaFoldDB" id="F0H0G4"/>
<reference evidence="1 2" key="1">
    <citation type="submission" date="2011-01" db="EMBL/GenBank/DDBJ databases">
        <authorList>
            <person name="Durkin A.S."/>
            <person name="Madupu R."/>
            <person name="Torralba M."/>
            <person name="Gillis M."/>
            <person name="Methe B."/>
            <person name="Sutton G."/>
            <person name="Nelson K.E."/>
        </authorList>
    </citation>
    <scope>NUCLEOTIDE SEQUENCE [LARGE SCALE GENOMIC DNA]</scope>
    <source>
        <strain evidence="1 2">ACS-025-V-Sch4</strain>
    </source>
</reference>
<comment type="caution">
    <text evidence="1">The sequence shown here is derived from an EMBL/GenBank/DDBJ whole genome shotgun (WGS) entry which is preliminary data.</text>
</comment>
<evidence type="ECO:0000313" key="2">
    <source>
        <dbReference type="Proteomes" id="UP000005277"/>
    </source>
</evidence>
<accession>F0H0G4</accession>
<dbReference type="Proteomes" id="UP000005277">
    <property type="component" value="Unassembled WGS sequence"/>
</dbReference>
<protein>
    <submittedName>
        <fullName evidence="1">Uncharacterized protein</fullName>
    </submittedName>
</protein>
<proteinExistence type="predicted"/>
<sequence length="76" mass="8609">MNPSKKKSENSEISTKSVDLRGLISAIETMEIGLNPYDAIEMGLINKSFDEFERELVRDSVDSKLPKEIKESVFDD</sequence>
<keyword evidence="2" id="KW-1185">Reference proteome</keyword>
<dbReference type="EMBL" id="AEXN01000015">
    <property type="protein sequence ID" value="EGC84066.1"/>
    <property type="molecule type" value="Genomic_DNA"/>
</dbReference>
<gene>
    <name evidence="1" type="ORF">HMPREF9246_1180</name>
</gene>